<keyword evidence="9" id="KW-0813">Transport</keyword>
<keyword evidence="5 7" id="KW-0472">Membrane</keyword>
<keyword evidence="3 7" id="KW-0812">Transmembrane</keyword>
<dbReference type="KEGG" id="daer:H9K75_06285"/>
<evidence type="ECO:0000313" key="9">
    <source>
        <dbReference type="EMBL" id="QNP49579.1"/>
    </source>
</evidence>
<keyword evidence="9" id="KW-0762">Sugar transport</keyword>
<keyword evidence="2" id="KW-1003">Cell membrane</keyword>
<sequence length="415" mass="43912">MSLSPPVSESIAAHSRSLPTPDSRSSRQAWMSVIALALAAFVFNTTEFVPVGLLSDIGGSFGMRTEQIGLMLTIYAWVVALTSLPMMLATSHLERRRLLMGVFALFIASHVLSAFAWSYATLMISRIGIALAHAVFWSITAALAVRVAPEGKKAQALGLLATGTTLAMVLGIPLGRIVGEALGWRTTFGAIGFVAFVVMLTLWRLLPSLPSENAGSASSIPMLFKRPALVATYALLIVMVTAQFTVYSYIEPLIQHVAGLSNQVTTWVLLLYGGMGIVGSICFSAFGLRWPRAFLLLGLATVTACLWLLLPSTQSPLALYVVCSIWGVAILCMVLPLQAKVLRLASDATDVGMSLFSGIFNIGIGAGALLGSQVGTHAGLQHLGTVGGSLAVVGLVWCAFATWKWAGTFSPAPVK</sequence>
<proteinExistence type="predicted"/>
<gene>
    <name evidence="9" type="ORF">H9K75_06285</name>
</gene>
<evidence type="ECO:0000256" key="3">
    <source>
        <dbReference type="ARBA" id="ARBA00022692"/>
    </source>
</evidence>
<name>A0A7H0GMR3_9BURK</name>
<comment type="subcellular location">
    <subcellularLocation>
        <location evidence="1">Cell membrane</location>
        <topology evidence="1">Multi-pass membrane protein</topology>
    </subcellularLocation>
</comment>
<dbReference type="CDD" id="cd17324">
    <property type="entry name" value="MFS_NepI_like"/>
    <property type="match status" value="1"/>
</dbReference>
<organism evidence="9 10">
    <name type="scientific">Diaphorobacter aerolatus</name>
    <dbReference type="NCBI Taxonomy" id="1288495"/>
    <lineage>
        <taxon>Bacteria</taxon>
        <taxon>Pseudomonadati</taxon>
        <taxon>Pseudomonadota</taxon>
        <taxon>Betaproteobacteria</taxon>
        <taxon>Burkholderiales</taxon>
        <taxon>Comamonadaceae</taxon>
        <taxon>Diaphorobacter</taxon>
    </lineage>
</organism>
<accession>A0A7H0GMR3</accession>
<dbReference type="InterPro" id="IPR036259">
    <property type="entry name" value="MFS_trans_sf"/>
</dbReference>
<protein>
    <submittedName>
        <fullName evidence="9">Sugar transporter</fullName>
    </submittedName>
</protein>
<feature type="transmembrane region" description="Helical" evidence="7">
    <location>
        <begin position="267"/>
        <end position="286"/>
    </location>
</feature>
<feature type="transmembrane region" description="Helical" evidence="7">
    <location>
        <begin position="351"/>
        <end position="371"/>
    </location>
</feature>
<dbReference type="Pfam" id="PF07690">
    <property type="entry name" value="MFS_1"/>
    <property type="match status" value="1"/>
</dbReference>
<feature type="transmembrane region" description="Helical" evidence="7">
    <location>
        <begin position="29"/>
        <end position="48"/>
    </location>
</feature>
<dbReference type="InterPro" id="IPR050189">
    <property type="entry name" value="MFS_Efflux_Transporters"/>
</dbReference>
<feature type="transmembrane region" description="Helical" evidence="7">
    <location>
        <begin position="123"/>
        <end position="145"/>
    </location>
</feature>
<dbReference type="GO" id="GO:0022857">
    <property type="term" value="F:transmembrane transporter activity"/>
    <property type="evidence" value="ECO:0007669"/>
    <property type="project" value="InterPro"/>
</dbReference>
<dbReference type="InterPro" id="IPR011701">
    <property type="entry name" value="MFS"/>
</dbReference>
<keyword evidence="4 7" id="KW-1133">Transmembrane helix</keyword>
<evidence type="ECO:0000256" key="4">
    <source>
        <dbReference type="ARBA" id="ARBA00022989"/>
    </source>
</evidence>
<evidence type="ECO:0000256" key="6">
    <source>
        <dbReference type="SAM" id="MobiDB-lite"/>
    </source>
</evidence>
<dbReference type="PROSITE" id="PS50850">
    <property type="entry name" value="MFS"/>
    <property type="match status" value="1"/>
</dbReference>
<keyword evidence="10" id="KW-1185">Reference proteome</keyword>
<dbReference type="InterPro" id="IPR020846">
    <property type="entry name" value="MFS_dom"/>
</dbReference>
<evidence type="ECO:0000256" key="5">
    <source>
        <dbReference type="ARBA" id="ARBA00023136"/>
    </source>
</evidence>
<feature type="domain" description="Major facilitator superfamily (MFS) profile" evidence="8">
    <location>
        <begin position="32"/>
        <end position="406"/>
    </location>
</feature>
<feature type="transmembrane region" description="Helical" evidence="7">
    <location>
        <begin position="98"/>
        <end position="117"/>
    </location>
</feature>
<dbReference type="Proteomes" id="UP000516028">
    <property type="component" value="Chromosome"/>
</dbReference>
<feature type="region of interest" description="Disordered" evidence="6">
    <location>
        <begin position="1"/>
        <end position="24"/>
    </location>
</feature>
<feature type="transmembrane region" description="Helical" evidence="7">
    <location>
        <begin position="317"/>
        <end position="339"/>
    </location>
</feature>
<dbReference type="Gene3D" id="1.20.1250.20">
    <property type="entry name" value="MFS general substrate transporter like domains"/>
    <property type="match status" value="1"/>
</dbReference>
<evidence type="ECO:0000259" key="8">
    <source>
        <dbReference type="PROSITE" id="PS50850"/>
    </source>
</evidence>
<dbReference type="EMBL" id="CP060783">
    <property type="protein sequence ID" value="QNP49579.1"/>
    <property type="molecule type" value="Genomic_DNA"/>
</dbReference>
<evidence type="ECO:0000256" key="7">
    <source>
        <dbReference type="SAM" id="Phobius"/>
    </source>
</evidence>
<dbReference type="PANTHER" id="PTHR43124:SF4">
    <property type="entry name" value="SUGAR EFFLUX TRANSPORTER"/>
    <property type="match status" value="1"/>
</dbReference>
<dbReference type="PANTHER" id="PTHR43124">
    <property type="entry name" value="PURINE EFFLUX PUMP PBUE"/>
    <property type="match status" value="1"/>
</dbReference>
<feature type="transmembrane region" description="Helical" evidence="7">
    <location>
        <begin position="227"/>
        <end position="247"/>
    </location>
</feature>
<dbReference type="NCBIfam" id="NF002921">
    <property type="entry name" value="PRK03545.1"/>
    <property type="match status" value="1"/>
</dbReference>
<feature type="transmembrane region" description="Helical" evidence="7">
    <location>
        <begin position="157"/>
        <end position="175"/>
    </location>
</feature>
<dbReference type="SUPFAM" id="SSF103473">
    <property type="entry name" value="MFS general substrate transporter"/>
    <property type="match status" value="1"/>
</dbReference>
<evidence type="ECO:0000313" key="10">
    <source>
        <dbReference type="Proteomes" id="UP000516028"/>
    </source>
</evidence>
<dbReference type="GO" id="GO:0005886">
    <property type="term" value="C:plasma membrane"/>
    <property type="evidence" value="ECO:0007669"/>
    <property type="project" value="UniProtKB-SubCell"/>
</dbReference>
<reference evidence="9 10" key="1">
    <citation type="submission" date="2020-08" db="EMBL/GenBank/DDBJ databases">
        <title>Genome sequence of Diaphorobacter aerolatus KACC 16536T.</title>
        <authorList>
            <person name="Hyun D.-W."/>
            <person name="Bae J.-W."/>
        </authorList>
    </citation>
    <scope>NUCLEOTIDE SEQUENCE [LARGE SCALE GENOMIC DNA]</scope>
    <source>
        <strain evidence="9 10">KACC 16536</strain>
    </source>
</reference>
<feature type="transmembrane region" description="Helical" evidence="7">
    <location>
        <begin position="293"/>
        <end position="311"/>
    </location>
</feature>
<feature type="transmembrane region" description="Helical" evidence="7">
    <location>
        <begin position="383"/>
        <end position="406"/>
    </location>
</feature>
<dbReference type="AlphaFoldDB" id="A0A7H0GMR3"/>
<feature type="transmembrane region" description="Helical" evidence="7">
    <location>
        <begin position="68"/>
        <end position="86"/>
    </location>
</feature>
<evidence type="ECO:0000256" key="2">
    <source>
        <dbReference type="ARBA" id="ARBA00022475"/>
    </source>
</evidence>
<feature type="transmembrane region" description="Helical" evidence="7">
    <location>
        <begin position="187"/>
        <end position="206"/>
    </location>
</feature>
<evidence type="ECO:0000256" key="1">
    <source>
        <dbReference type="ARBA" id="ARBA00004651"/>
    </source>
</evidence>